<sequence>MKSLLIVTVCASLLCLSGVALAQKSSKGNGERQPPKEAIAACESQSEGASVSFTSPRGDTLNATCVLIDEQLVAVPEGHKGRGGKGRPDDATQ</sequence>
<reference evidence="3" key="1">
    <citation type="journal article" date="2019" name="Int. J. Syst. Evol. Microbiol.">
        <title>The Global Catalogue of Microorganisms (GCM) 10K type strain sequencing project: providing services to taxonomists for standard genome sequencing and annotation.</title>
        <authorList>
            <consortium name="The Broad Institute Genomics Platform"/>
            <consortium name="The Broad Institute Genome Sequencing Center for Infectious Disease"/>
            <person name="Wu L."/>
            <person name="Ma J."/>
        </authorList>
    </citation>
    <scope>NUCLEOTIDE SEQUENCE [LARGE SCALE GENOMIC DNA]</scope>
    <source>
        <strain evidence="3">CECT 8570</strain>
    </source>
</reference>
<feature type="signal peptide" evidence="1">
    <location>
        <begin position="1"/>
        <end position="22"/>
    </location>
</feature>
<gene>
    <name evidence="2" type="ORF">ACFOX3_06140</name>
</gene>
<organism evidence="2 3">
    <name type="scientific">Simiduia curdlanivorans</name>
    <dbReference type="NCBI Taxonomy" id="1492769"/>
    <lineage>
        <taxon>Bacteria</taxon>
        <taxon>Pseudomonadati</taxon>
        <taxon>Pseudomonadota</taxon>
        <taxon>Gammaproteobacteria</taxon>
        <taxon>Cellvibrionales</taxon>
        <taxon>Cellvibrionaceae</taxon>
        <taxon>Simiduia</taxon>
    </lineage>
</organism>
<proteinExistence type="predicted"/>
<evidence type="ECO:0000313" key="3">
    <source>
        <dbReference type="Proteomes" id="UP001595840"/>
    </source>
</evidence>
<evidence type="ECO:0000256" key="1">
    <source>
        <dbReference type="SAM" id="SignalP"/>
    </source>
</evidence>
<name>A0ABV8V327_9GAMM</name>
<dbReference type="RefSeq" id="WP_290263968.1">
    <property type="nucleotide sequence ID" value="NZ_JAUFQG010000006.1"/>
</dbReference>
<evidence type="ECO:0000313" key="2">
    <source>
        <dbReference type="EMBL" id="MFC4361874.1"/>
    </source>
</evidence>
<keyword evidence="3" id="KW-1185">Reference proteome</keyword>
<protein>
    <submittedName>
        <fullName evidence="2">Uncharacterized protein</fullName>
    </submittedName>
</protein>
<comment type="caution">
    <text evidence="2">The sequence shown here is derived from an EMBL/GenBank/DDBJ whole genome shotgun (WGS) entry which is preliminary data.</text>
</comment>
<dbReference type="Proteomes" id="UP001595840">
    <property type="component" value="Unassembled WGS sequence"/>
</dbReference>
<feature type="chain" id="PRO_5046871040" evidence="1">
    <location>
        <begin position="23"/>
        <end position="93"/>
    </location>
</feature>
<keyword evidence="1" id="KW-0732">Signal</keyword>
<dbReference type="EMBL" id="JBHSCX010000004">
    <property type="protein sequence ID" value="MFC4361874.1"/>
    <property type="molecule type" value="Genomic_DNA"/>
</dbReference>
<accession>A0ABV8V327</accession>